<evidence type="ECO:0000313" key="5">
    <source>
        <dbReference type="EMBL" id="ERT14555.1"/>
    </source>
</evidence>
<dbReference type="InterPro" id="IPR036390">
    <property type="entry name" value="WH_DNA-bd_sf"/>
</dbReference>
<dbReference type="Proteomes" id="UP000017133">
    <property type="component" value="Unassembled WGS sequence"/>
</dbReference>
<feature type="domain" description="HTH lysR-type" evidence="4">
    <location>
        <begin position="2"/>
        <end position="59"/>
    </location>
</feature>
<dbReference type="EMBL" id="AXDT01000025">
    <property type="protein sequence ID" value="ERT14555.1"/>
    <property type="molecule type" value="Genomic_DNA"/>
</dbReference>
<dbReference type="PANTHER" id="PTHR30126:SF22">
    <property type="entry name" value="HTH-TYPE TRANSCRIPTIONAL REGULATOR YHAJ-RELATED"/>
    <property type="match status" value="1"/>
</dbReference>
<comment type="similarity">
    <text evidence="1">Belongs to the LysR transcriptional regulatory family.</text>
</comment>
<dbReference type="Gene3D" id="1.10.10.10">
    <property type="entry name" value="Winged helix-like DNA-binding domain superfamily/Winged helix DNA-binding domain"/>
    <property type="match status" value="1"/>
</dbReference>
<evidence type="ECO:0000256" key="2">
    <source>
        <dbReference type="ARBA" id="ARBA00023015"/>
    </source>
</evidence>
<keyword evidence="2" id="KW-0805">Transcription regulation</keyword>
<dbReference type="GO" id="GO:0003700">
    <property type="term" value="F:DNA-binding transcription factor activity"/>
    <property type="evidence" value="ECO:0007669"/>
    <property type="project" value="InterPro"/>
</dbReference>
<gene>
    <name evidence="5" type="ORF">O185_03040</name>
</gene>
<keyword evidence="6" id="KW-1185">Reference proteome</keyword>
<dbReference type="PANTHER" id="PTHR30126">
    <property type="entry name" value="HTH-TYPE TRANSCRIPTIONAL REGULATOR"/>
    <property type="match status" value="1"/>
</dbReference>
<dbReference type="PROSITE" id="PS50931">
    <property type="entry name" value="HTH_LYSR"/>
    <property type="match status" value="1"/>
</dbReference>
<reference evidence="5 6" key="1">
    <citation type="submission" date="2013-10" db="EMBL/GenBank/DDBJ databases">
        <title>Whole Genome Shotgun Sequence of Photorhabdus temperata J3.</title>
        <authorList>
            <person name="Park G.-S."/>
            <person name="Hong S.-J."/>
            <person name="Shin J.-H."/>
        </authorList>
    </citation>
    <scope>NUCLEOTIDE SEQUENCE [LARGE SCALE GENOMIC DNA]</scope>
    <source>
        <strain evidence="5 6">J3</strain>
    </source>
</reference>
<evidence type="ECO:0000256" key="1">
    <source>
        <dbReference type="ARBA" id="ARBA00009437"/>
    </source>
</evidence>
<accession>U7R460</accession>
<dbReference type="RefSeq" id="WP_021325349.1">
    <property type="nucleotide sequence ID" value="NZ_AXDT01000025.1"/>
</dbReference>
<dbReference type="AlphaFoldDB" id="U7R460"/>
<organism evidence="5 6">
    <name type="scientific">Photorhabdus temperata J3</name>
    <dbReference type="NCBI Taxonomy" id="1389415"/>
    <lineage>
        <taxon>Bacteria</taxon>
        <taxon>Pseudomonadati</taxon>
        <taxon>Pseudomonadota</taxon>
        <taxon>Gammaproteobacteria</taxon>
        <taxon>Enterobacterales</taxon>
        <taxon>Morganellaceae</taxon>
        <taxon>Photorhabdus</taxon>
    </lineage>
</organism>
<dbReference type="Pfam" id="PF00126">
    <property type="entry name" value="HTH_1"/>
    <property type="match status" value="1"/>
</dbReference>
<evidence type="ECO:0000259" key="4">
    <source>
        <dbReference type="PROSITE" id="PS50931"/>
    </source>
</evidence>
<evidence type="ECO:0000313" key="6">
    <source>
        <dbReference type="Proteomes" id="UP000017133"/>
    </source>
</evidence>
<dbReference type="InterPro" id="IPR000847">
    <property type="entry name" value="LysR_HTH_N"/>
</dbReference>
<keyword evidence="3" id="KW-0804">Transcription</keyword>
<name>U7R460_PHOTE</name>
<dbReference type="SUPFAM" id="SSF46785">
    <property type="entry name" value="Winged helix' DNA-binding domain"/>
    <property type="match status" value="1"/>
</dbReference>
<dbReference type="InterPro" id="IPR036388">
    <property type="entry name" value="WH-like_DNA-bd_sf"/>
</dbReference>
<dbReference type="GO" id="GO:0000976">
    <property type="term" value="F:transcription cis-regulatory region binding"/>
    <property type="evidence" value="ECO:0007669"/>
    <property type="project" value="TreeGrafter"/>
</dbReference>
<proteinExistence type="inferred from homology"/>
<comment type="caution">
    <text evidence="5">The sequence shown here is derived from an EMBL/GenBank/DDBJ whole genome shotgun (WGS) entry which is preliminary data.</text>
</comment>
<sequence>MFTSKELNAFICTAEEKSITLAANRLCLTPPSVCSMVKKLEKRINRILFIRIDGEMILTSDGLALFNCSLLHYKGIKGSGEKTTDFAEKATLYLY</sequence>
<evidence type="ECO:0000256" key="3">
    <source>
        <dbReference type="ARBA" id="ARBA00023163"/>
    </source>
</evidence>
<protein>
    <recommendedName>
        <fullName evidence="4">HTH lysR-type domain-containing protein</fullName>
    </recommendedName>
</protein>